<dbReference type="PROSITE" id="PS00450">
    <property type="entry name" value="ACONITASE_1"/>
    <property type="match status" value="1"/>
</dbReference>
<dbReference type="EC" id="4.2.1.3" evidence="9"/>
<gene>
    <name evidence="12" type="primary">acnA</name>
    <name evidence="12" type="ORF">H9636_10830</name>
</gene>
<dbReference type="InterPro" id="IPR015928">
    <property type="entry name" value="Aconitase/3IPM_dehydase_swvl"/>
</dbReference>
<dbReference type="NCBIfam" id="NF006757">
    <property type="entry name" value="PRK09277.1"/>
    <property type="match status" value="1"/>
</dbReference>
<organism evidence="12 13">
    <name type="scientific">Ureibacillus galli</name>
    <dbReference type="NCBI Taxonomy" id="2762222"/>
    <lineage>
        <taxon>Bacteria</taxon>
        <taxon>Bacillati</taxon>
        <taxon>Bacillota</taxon>
        <taxon>Bacilli</taxon>
        <taxon>Bacillales</taxon>
        <taxon>Caryophanaceae</taxon>
        <taxon>Ureibacillus</taxon>
    </lineage>
</organism>
<reference evidence="12 13" key="1">
    <citation type="submission" date="2020-08" db="EMBL/GenBank/DDBJ databases">
        <title>A Genomic Blueprint of the Chicken Gut Microbiome.</title>
        <authorList>
            <person name="Gilroy R."/>
            <person name="Ravi A."/>
            <person name="Getino M."/>
            <person name="Pursley I."/>
            <person name="Horton D.L."/>
            <person name="Alikhan N.-F."/>
            <person name="Baker D."/>
            <person name="Gharbi K."/>
            <person name="Hall N."/>
            <person name="Watson M."/>
            <person name="Adriaenssens E.M."/>
            <person name="Foster-Nyarko E."/>
            <person name="Jarju S."/>
            <person name="Secka A."/>
            <person name="Antonio M."/>
            <person name="Oren A."/>
            <person name="Chaudhuri R."/>
            <person name="La Ragione R.M."/>
            <person name="Hildebrand F."/>
            <person name="Pallen M.J."/>
        </authorList>
    </citation>
    <scope>NUCLEOTIDE SEQUENCE [LARGE SCALE GENOMIC DNA]</scope>
    <source>
        <strain evidence="12 13">Re31</strain>
    </source>
</reference>
<sequence length="908" mass="101581">MVNDREDVFQTRISMKIRDKEYYYYRINALEKKGFSNVSRLPYSIKILLESALRNFDSSNITKEHIQTYANWAVKREPNKEVPFKPSRILLHDTTGLPAIVDLAAMRETVLRMGEDPSIINPHIPVDLVVDHSVSVDYFGRADAMELNEKLNFKRNWERFRFFRWAQHAFRNLNIVPPATGIMHQINMEYLSSVIVKKNTDHGIELFPDSLVGTDSHTTMINGLGLLAWGVGGIEAEAAMLDQPLYFVIPEVVGFKLTGKLSDGATATDLALTVTNILRKKGVVGKFVEFFGDGLNKMSVADRATVANMAPEYGATMGFFPVDQETLNYLTLIGRSEEEVLLVETYYKEQGMFFDNDKHEPIYSENIELDLSTIVPCLAGPKRPQDLVNLTSMKEDFKHIMCKPIDEGGYGLTEDDLRKEVKIVHDNGDCSIIKHGSVVLAAITSCTNTSNPNVLITAGLLAKKAVEKGLTKPSFVKSSLTPGSRVVMDYLQESGLLKYLEKLGFYIAGYGCATCIGNSGPLPDAISNAIVDNDLAVASVLSGNRNFEGRIHPQVKANYLASPPLVIAYALAGTMDIDFYSEPIGFNETNRPVYLRDIWPSFTEIQDYLKGAVRPELFQKRYENVYTANKSWNEIDFPKGDLYEWEDSSTYIQEPPFLHNLPEYADAIKDFKNVHVLALLGDSVTTDHLSPSGAIKKDSPAGLYLQQQGVKTHEFNSYPSRRGNHHVMIRGAFANHRIRNQMVPEREGGITKYMPSGEIMSIFDAAMKYKENRISLFVIAGKEYGTGSSRDWAAKGTYLLGVKAVIAESFERIHRSNLVGMGVLPLQFIDGQNAASLGIQGNEIFETIGLSSNIIPGQKIKIRVIRVDGSSFEFSVIVRLDNGIDVKYYQNGGIMQTVLRQMMKNQKY</sequence>
<evidence type="ECO:0000259" key="10">
    <source>
        <dbReference type="Pfam" id="PF00330"/>
    </source>
</evidence>
<dbReference type="InterPro" id="IPR044137">
    <property type="entry name" value="AcnA_IRP_Swivel"/>
</dbReference>
<keyword evidence="9 12" id="KW-0456">Lyase</keyword>
<evidence type="ECO:0000256" key="9">
    <source>
        <dbReference type="RuleBase" id="RU361275"/>
    </source>
</evidence>
<comment type="catalytic activity">
    <reaction evidence="8 9">
        <text>citrate = D-threo-isocitrate</text>
        <dbReference type="Rhea" id="RHEA:10336"/>
        <dbReference type="ChEBI" id="CHEBI:15562"/>
        <dbReference type="ChEBI" id="CHEBI:16947"/>
        <dbReference type="EC" id="4.2.1.3"/>
    </reaction>
</comment>
<dbReference type="Gene3D" id="3.20.19.10">
    <property type="entry name" value="Aconitase, domain 4"/>
    <property type="match status" value="1"/>
</dbReference>
<evidence type="ECO:0000256" key="5">
    <source>
        <dbReference type="ARBA" id="ARBA00022723"/>
    </source>
</evidence>
<keyword evidence="7 9" id="KW-0411">Iron-sulfur</keyword>
<keyword evidence="9" id="KW-0004">4Fe-4S</keyword>
<keyword evidence="5" id="KW-0479">Metal-binding</keyword>
<evidence type="ECO:0000313" key="13">
    <source>
        <dbReference type="Proteomes" id="UP000640930"/>
    </source>
</evidence>
<comment type="subunit">
    <text evidence="4">Monomer.</text>
</comment>
<dbReference type="InterPro" id="IPR018136">
    <property type="entry name" value="Aconitase_4Fe-4S_BS"/>
</dbReference>
<comment type="function">
    <text evidence="9">Catalyzes the isomerization of citrate to isocitrate via cis-aconitate.</text>
</comment>
<dbReference type="InterPro" id="IPR015931">
    <property type="entry name" value="Acnase/IPM_dHydase_lsu_aba_1/3"/>
</dbReference>
<comment type="similarity">
    <text evidence="3 9">Belongs to the aconitase/IPM isomerase family.</text>
</comment>
<evidence type="ECO:0000256" key="2">
    <source>
        <dbReference type="ARBA" id="ARBA00004717"/>
    </source>
</evidence>
<keyword evidence="6 9" id="KW-0408">Iron</keyword>
<evidence type="ECO:0000259" key="11">
    <source>
        <dbReference type="Pfam" id="PF00694"/>
    </source>
</evidence>
<dbReference type="NCBIfam" id="NF009520">
    <property type="entry name" value="PRK12881.1"/>
    <property type="match status" value="1"/>
</dbReference>
<dbReference type="CDD" id="cd01586">
    <property type="entry name" value="AcnA_IRP"/>
    <property type="match status" value="1"/>
</dbReference>
<evidence type="ECO:0000256" key="3">
    <source>
        <dbReference type="ARBA" id="ARBA00007185"/>
    </source>
</evidence>
<dbReference type="InterPro" id="IPR006249">
    <property type="entry name" value="Aconitase/IRP2"/>
</dbReference>
<comment type="pathway">
    <text evidence="2">Carbohydrate metabolism; tricarboxylic acid cycle; isocitrate from oxaloacetate: step 2/2.</text>
</comment>
<dbReference type="RefSeq" id="WP_191707622.1">
    <property type="nucleotide sequence ID" value="NZ_JACSQA010000015.1"/>
</dbReference>
<dbReference type="EMBL" id="JACSQA010000015">
    <property type="protein sequence ID" value="MBD8027148.1"/>
    <property type="molecule type" value="Genomic_DNA"/>
</dbReference>
<dbReference type="InterPro" id="IPR000573">
    <property type="entry name" value="AconitaseA/IPMdHydase_ssu_swvl"/>
</dbReference>
<dbReference type="PANTHER" id="PTHR11670">
    <property type="entry name" value="ACONITASE/IRON-RESPONSIVE ELEMENT FAMILY MEMBER"/>
    <property type="match status" value="1"/>
</dbReference>
<evidence type="ECO:0000313" key="12">
    <source>
        <dbReference type="EMBL" id="MBD8027148.1"/>
    </source>
</evidence>
<protein>
    <recommendedName>
        <fullName evidence="9">Aconitate hydratase</fullName>
        <shortName evidence="9">Aconitase</shortName>
        <ecNumber evidence="9">4.2.1.3</ecNumber>
    </recommendedName>
</protein>
<dbReference type="Proteomes" id="UP000640930">
    <property type="component" value="Unassembled WGS sequence"/>
</dbReference>
<dbReference type="CDD" id="cd01580">
    <property type="entry name" value="AcnA_IRP_Swivel"/>
    <property type="match status" value="1"/>
</dbReference>
<dbReference type="InterPro" id="IPR036008">
    <property type="entry name" value="Aconitase_4Fe-4S_dom"/>
</dbReference>
<evidence type="ECO:0000256" key="7">
    <source>
        <dbReference type="ARBA" id="ARBA00023014"/>
    </source>
</evidence>
<name>A0ABR8XD51_9BACL</name>
<comment type="cofactor">
    <cofactor evidence="1">
        <name>[4Fe-4S] cluster</name>
        <dbReference type="ChEBI" id="CHEBI:49883"/>
    </cofactor>
</comment>
<dbReference type="Pfam" id="PF00694">
    <property type="entry name" value="Aconitase_C"/>
    <property type="match status" value="1"/>
</dbReference>
<dbReference type="Gene3D" id="3.30.499.10">
    <property type="entry name" value="Aconitase, domain 3"/>
    <property type="match status" value="2"/>
</dbReference>
<feature type="domain" description="Aconitase A/isopropylmalate dehydratase small subunit swivel" evidence="11">
    <location>
        <begin position="703"/>
        <end position="828"/>
    </location>
</feature>
<feature type="domain" description="Aconitase/3-isopropylmalate dehydratase large subunit alpha/beta/alpha" evidence="10">
    <location>
        <begin position="76"/>
        <end position="573"/>
    </location>
</feature>
<dbReference type="SUPFAM" id="SSF53732">
    <property type="entry name" value="Aconitase iron-sulfur domain"/>
    <property type="match status" value="1"/>
</dbReference>
<dbReference type="PRINTS" id="PR00415">
    <property type="entry name" value="ACONITASE"/>
</dbReference>
<dbReference type="PROSITE" id="PS01244">
    <property type="entry name" value="ACONITASE_2"/>
    <property type="match status" value="1"/>
</dbReference>
<evidence type="ECO:0000256" key="1">
    <source>
        <dbReference type="ARBA" id="ARBA00001966"/>
    </source>
</evidence>
<dbReference type="InterPro" id="IPR001030">
    <property type="entry name" value="Acoase/IPM_deHydtase_lsu_aba"/>
</dbReference>
<dbReference type="SUPFAM" id="SSF52016">
    <property type="entry name" value="LeuD/IlvD-like"/>
    <property type="match status" value="1"/>
</dbReference>
<comment type="caution">
    <text evidence="12">The sequence shown here is derived from an EMBL/GenBank/DDBJ whole genome shotgun (WGS) entry which is preliminary data.</text>
</comment>
<dbReference type="GO" id="GO:0003994">
    <property type="term" value="F:aconitate hydratase activity"/>
    <property type="evidence" value="ECO:0007669"/>
    <property type="project" value="UniProtKB-EC"/>
</dbReference>
<keyword evidence="13" id="KW-1185">Reference proteome</keyword>
<evidence type="ECO:0000256" key="8">
    <source>
        <dbReference type="ARBA" id="ARBA00023501"/>
    </source>
</evidence>
<dbReference type="NCBIfam" id="TIGR01341">
    <property type="entry name" value="aconitase_1"/>
    <property type="match status" value="1"/>
</dbReference>
<accession>A0ABR8XD51</accession>
<proteinExistence type="inferred from homology"/>
<evidence type="ECO:0000256" key="4">
    <source>
        <dbReference type="ARBA" id="ARBA00011245"/>
    </source>
</evidence>
<dbReference type="Gene3D" id="6.10.190.10">
    <property type="match status" value="1"/>
</dbReference>
<evidence type="ECO:0000256" key="6">
    <source>
        <dbReference type="ARBA" id="ARBA00023004"/>
    </source>
</evidence>
<dbReference type="Pfam" id="PF00330">
    <property type="entry name" value="Aconitase"/>
    <property type="match status" value="1"/>
</dbReference>